<dbReference type="PANTHER" id="PTHR48470:SF1">
    <property type="entry name" value="CELL DIVISION CONTROL PROTEIN 48 C ISOFORM 1"/>
    <property type="match status" value="1"/>
</dbReference>
<dbReference type="EMBL" id="CM031838">
    <property type="protein sequence ID" value="KAG6678611.1"/>
    <property type="molecule type" value="Genomic_DNA"/>
</dbReference>
<dbReference type="AlphaFoldDB" id="A0A922D965"/>
<proteinExistence type="predicted"/>
<evidence type="ECO:0000313" key="2">
    <source>
        <dbReference type="EMBL" id="KAG6678611.1"/>
    </source>
</evidence>
<dbReference type="PANTHER" id="PTHR48470">
    <property type="entry name" value="CELL DIVISION CONTROL PROTEIN 48 C ISOFORM 1"/>
    <property type="match status" value="1"/>
</dbReference>
<evidence type="ECO:0000259" key="1">
    <source>
        <dbReference type="Pfam" id="PF00004"/>
    </source>
</evidence>
<dbReference type="GO" id="GO:0016887">
    <property type="term" value="F:ATP hydrolysis activity"/>
    <property type="evidence" value="ECO:0007669"/>
    <property type="project" value="InterPro"/>
</dbReference>
<accession>A0A922D965</accession>
<protein>
    <recommendedName>
        <fullName evidence="1">ATPase AAA-type core domain-containing protein</fullName>
    </recommendedName>
</protein>
<feature type="domain" description="ATPase AAA-type core" evidence="1">
    <location>
        <begin position="8"/>
        <end position="38"/>
    </location>
</feature>
<gene>
    <name evidence="2" type="ORF">I3842_14G089000</name>
</gene>
<reference evidence="2" key="1">
    <citation type="submission" date="2021-01" db="EMBL/GenBank/DDBJ databases">
        <authorList>
            <person name="Lovell J.T."/>
            <person name="Bentley N."/>
            <person name="Bhattarai G."/>
            <person name="Jenkins J.W."/>
            <person name="Sreedasyam A."/>
            <person name="Alarcon Y."/>
            <person name="Bock C."/>
            <person name="Boston L."/>
            <person name="Carlson J."/>
            <person name="Cervantes K."/>
            <person name="Clermont K."/>
            <person name="Krom N."/>
            <person name="Kubenka K."/>
            <person name="Mamidi S."/>
            <person name="Mattison C."/>
            <person name="Monteros M."/>
            <person name="Pisani C."/>
            <person name="Plott C."/>
            <person name="Rajasekar S."/>
            <person name="Rhein H.S."/>
            <person name="Rohla C."/>
            <person name="Song M."/>
            <person name="Hilaire R.S."/>
            <person name="Shu S."/>
            <person name="Wells L."/>
            <person name="Wang X."/>
            <person name="Webber J."/>
            <person name="Heerema R.J."/>
            <person name="Klein P."/>
            <person name="Conner P."/>
            <person name="Grauke L."/>
            <person name="Grimwood J."/>
            <person name="Schmutz J."/>
            <person name="Randall J.J."/>
        </authorList>
    </citation>
    <scope>NUCLEOTIDE SEQUENCE</scope>
    <source>
        <tissue evidence="2">Leaf</tissue>
    </source>
</reference>
<sequence length="100" mass="11169">MDRNIEHMLLSLGATNRPNSIDPALRRFGRFEREIDIGIPDEVGRLEVLCIHTKNMKLSDDVSSLIRPVIQLMICVESGPDSGGSGSNCSLKRLHCYPYV</sequence>
<evidence type="ECO:0000313" key="3">
    <source>
        <dbReference type="Proteomes" id="UP000811246"/>
    </source>
</evidence>
<dbReference type="InterPro" id="IPR055278">
    <property type="entry name" value="CDC48c"/>
</dbReference>
<dbReference type="InterPro" id="IPR003959">
    <property type="entry name" value="ATPase_AAA_core"/>
</dbReference>
<comment type="caution">
    <text evidence="2">The sequence shown here is derived from an EMBL/GenBank/DDBJ whole genome shotgun (WGS) entry which is preliminary data.</text>
</comment>
<dbReference type="GO" id="GO:0005524">
    <property type="term" value="F:ATP binding"/>
    <property type="evidence" value="ECO:0007669"/>
    <property type="project" value="InterPro"/>
</dbReference>
<organism evidence="2 3">
    <name type="scientific">Carya illinoinensis</name>
    <name type="common">Pecan</name>
    <dbReference type="NCBI Taxonomy" id="32201"/>
    <lineage>
        <taxon>Eukaryota</taxon>
        <taxon>Viridiplantae</taxon>
        <taxon>Streptophyta</taxon>
        <taxon>Embryophyta</taxon>
        <taxon>Tracheophyta</taxon>
        <taxon>Spermatophyta</taxon>
        <taxon>Magnoliopsida</taxon>
        <taxon>eudicotyledons</taxon>
        <taxon>Gunneridae</taxon>
        <taxon>Pentapetalae</taxon>
        <taxon>rosids</taxon>
        <taxon>fabids</taxon>
        <taxon>Fagales</taxon>
        <taxon>Juglandaceae</taxon>
        <taxon>Carya</taxon>
    </lineage>
</organism>
<dbReference type="Proteomes" id="UP000811246">
    <property type="component" value="Chromosome 14"/>
</dbReference>
<dbReference type="Pfam" id="PF00004">
    <property type="entry name" value="AAA"/>
    <property type="match status" value="1"/>
</dbReference>
<name>A0A922D965_CARIL</name>